<dbReference type="Proteomes" id="UP000769528">
    <property type="component" value="Unassembled WGS sequence"/>
</dbReference>
<sequence length="900" mass="102355">MPERTLYSFDETDALLASLSSSSSSSSSIPTLSPSDFETYPSSDKSDTGFSPQEHLFQDEQWSNELDTFNTGNFSNNINNNNNSNNNNDLIGDEFLNFDSNDQFNQSIQTQPQFQFQTQPTIKNETFNNLSPSTAYISPSSDTSLNHSPLINNIDDKQSKIKSPNSNIETDDEDDNHLRKSNKLSKVQSNNNNNNNKVSKPKKDRSSHNVIEKKYRLNINSKIIELRDSVPSLRMAAGNTDTSINDLEGLVPASKINKASVLSKATEYIKHLENKNANLIKENNELKQLLGNFSPHQQQMFQPQQIQQVQIQPQSQQFQNLTSFQPATDFNGQPINIVSQHRSYDMGLPGKVLMGGLATMVGQNLFQGNAGDYDFRGLSGLPILGTPQFQLFLTVFKFFFVFISLVYLFVPSLFQSTSNSSNSKDKKQLNINFNTWYDLIKELTAIKVGTSSRKDSTDEEISIMINKELLTSTSTCSFISILFIFFKLHTYNPTFEVSFGKLVLAKLLLSYSDLSKFFSLSSSIENSLKEISESKVNSSHLRYFYKEFNSSSAKNSESYKRLLNLAIGLPINFNCTRGIDDKGYRLVLKDERVHFDYKSLLSSIRANELFREVLLSYIDLTFNKSRYSKLDHEELKEAKLDIWNNLSIAENLAPKRSIVDIRIKLFKSILNEKHLDTVLQIVDQESKVLIVNYKIQGAQKNSELGIKDSYQNFEKEIETKYSKEAEEEEAEEEAEEESGIYSNGDYNGDNYYELESELSENGSESTKIDSSYLDPKFEKLLSQDLFNALVSSSILKFVKQDQIDLSQKLLKYVKSNKNEITLLSFISMFKLVENLPKSWLLAKESQIIENILVQMRIWIGSTENLNFDDLKENSVQLKREISDRLVSVSKALIESGNNDV</sequence>
<keyword evidence="6" id="KW-1185">Reference proteome</keyword>
<evidence type="ECO:0000256" key="2">
    <source>
        <dbReference type="SAM" id="MobiDB-lite"/>
    </source>
</evidence>
<organism evidence="5 6">
    <name type="scientific">Wickerhamomyces mucosus</name>
    <dbReference type="NCBI Taxonomy" id="1378264"/>
    <lineage>
        <taxon>Eukaryota</taxon>
        <taxon>Fungi</taxon>
        <taxon>Dikarya</taxon>
        <taxon>Ascomycota</taxon>
        <taxon>Saccharomycotina</taxon>
        <taxon>Saccharomycetes</taxon>
        <taxon>Phaffomycetales</taxon>
        <taxon>Wickerhamomycetaceae</taxon>
        <taxon>Wickerhamomyces</taxon>
    </lineage>
</organism>
<dbReference type="InterPro" id="IPR052099">
    <property type="entry name" value="Regulatory_TF_Diverse"/>
</dbReference>
<dbReference type="Gene3D" id="4.10.280.10">
    <property type="entry name" value="Helix-loop-helix DNA-binding domain"/>
    <property type="match status" value="1"/>
</dbReference>
<reference evidence="5" key="1">
    <citation type="journal article" date="2021" name="Open Biol.">
        <title>Shared evolutionary footprints suggest mitochondrial oxidative damage underlies multiple complex I losses in fungi.</title>
        <authorList>
            <person name="Schikora-Tamarit M.A."/>
            <person name="Marcet-Houben M."/>
            <person name="Nosek J."/>
            <person name="Gabaldon T."/>
        </authorList>
    </citation>
    <scope>NUCLEOTIDE SEQUENCE</scope>
    <source>
        <strain evidence="5">CBS6341</strain>
    </source>
</reference>
<feature type="transmembrane region" description="Helical" evidence="3">
    <location>
        <begin position="389"/>
        <end position="410"/>
    </location>
</feature>
<evidence type="ECO:0000259" key="4">
    <source>
        <dbReference type="PROSITE" id="PS50888"/>
    </source>
</evidence>
<dbReference type="PROSITE" id="PS50888">
    <property type="entry name" value="BHLH"/>
    <property type="match status" value="1"/>
</dbReference>
<evidence type="ECO:0000256" key="1">
    <source>
        <dbReference type="SAM" id="Coils"/>
    </source>
</evidence>
<evidence type="ECO:0000313" key="5">
    <source>
        <dbReference type="EMBL" id="KAH3672296.1"/>
    </source>
</evidence>
<protein>
    <recommendedName>
        <fullName evidence="4">BHLH domain-containing protein</fullName>
    </recommendedName>
</protein>
<dbReference type="OrthoDB" id="2133190at2759"/>
<dbReference type="SMART" id="SM00353">
    <property type="entry name" value="HLH"/>
    <property type="match status" value="1"/>
</dbReference>
<dbReference type="InterPro" id="IPR036638">
    <property type="entry name" value="HLH_DNA-bd_sf"/>
</dbReference>
<feature type="compositionally biased region" description="Acidic residues" evidence="2">
    <location>
        <begin position="725"/>
        <end position="738"/>
    </location>
</feature>
<keyword evidence="3" id="KW-1133">Transmembrane helix</keyword>
<dbReference type="Pfam" id="PF00010">
    <property type="entry name" value="HLH"/>
    <property type="match status" value="1"/>
</dbReference>
<comment type="caution">
    <text evidence="5">The sequence shown here is derived from an EMBL/GenBank/DDBJ whole genome shotgun (WGS) entry which is preliminary data.</text>
</comment>
<evidence type="ECO:0000256" key="3">
    <source>
        <dbReference type="SAM" id="Phobius"/>
    </source>
</evidence>
<feature type="region of interest" description="Disordered" evidence="2">
    <location>
        <begin position="721"/>
        <end position="746"/>
    </location>
</feature>
<feature type="compositionally biased region" description="Polar residues" evidence="2">
    <location>
        <begin position="40"/>
        <end position="51"/>
    </location>
</feature>
<reference evidence="5" key="2">
    <citation type="submission" date="2021-01" db="EMBL/GenBank/DDBJ databases">
        <authorList>
            <person name="Schikora-Tamarit M.A."/>
        </authorList>
    </citation>
    <scope>NUCLEOTIDE SEQUENCE</scope>
    <source>
        <strain evidence="5">CBS6341</strain>
    </source>
</reference>
<dbReference type="PANTHER" id="PTHR47336:SF2">
    <property type="entry name" value="TRANSCRIPTION FACTOR HMS1-RELATED"/>
    <property type="match status" value="1"/>
</dbReference>
<dbReference type="PANTHER" id="PTHR47336">
    <property type="entry name" value="TRANSCRIPTION FACTOR HMS1-RELATED"/>
    <property type="match status" value="1"/>
</dbReference>
<dbReference type="EMBL" id="JAEUBF010001168">
    <property type="protein sequence ID" value="KAH3672296.1"/>
    <property type="molecule type" value="Genomic_DNA"/>
</dbReference>
<feature type="region of interest" description="Disordered" evidence="2">
    <location>
        <begin position="133"/>
        <end position="210"/>
    </location>
</feature>
<accession>A0A9P8PHW0</accession>
<feature type="transmembrane region" description="Helical" evidence="3">
    <location>
        <begin position="469"/>
        <end position="488"/>
    </location>
</feature>
<keyword evidence="1" id="KW-0175">Coiled coil</keyword>
<proteinExistence type="predicted"/>
<keyword evidence="3" id="KW-0812">Transmembrane</keyword>
<dbReference type="InterPro" id="IPR011598">
    <property type="entry name" value="bHLH_dom"/>
</dbReference>
<feature type="coiled-coil region" evidence="1">
    <location>
        <begin position="262"/>
        <end position="292"/>
    </location>
</feature>
<dbReference type="GO" id="GO:0046983">
    <property type="term" value="F:protein dimerization activity"/>
    <property type="evidence" value="ECO:0007669"/>
    <property type="project" value="InterPro"/>
</dbReference>
<feature type="region of interest" description="Disordered" evidence="2">
    <location>
        <begin position="19"/>
        <end position="52"/>
    </location>
</feature>
<feature type="compositionally biased region" description="Polar residues" evidence="2">
    <location>
        <begin position="133"/>
        <end position="151"/>
    </location>
</feature>
<feature type="compositionally biased region" description="Low complexity" evidence="2">
    <location>
        <begin position="184"/>
        <end position="198"/>
    </location>
</feature>
<dbReference type="AlphaFoldDB" id="A0A9P8PHW0"/>
<keyword evidence="3" id="KW-0472">Membrane</keyword>
<dbReference type="SUPFAM" id="SSF47459">
    <property type="entry name" value="HLH, helix-loop-helix DNA-binding domain"/>
    <property type="match status" value="1"/>
</dbReference>
<name>A0A9P8PHW0_9ASCO</name>
<evidence type="ECO:0000313" key="6">
    <source>
        <dbReference type="Proteomes" id="UP000769528"/>
    </source>
</evidence>
<feature type="domain" description="BHLH" evidence="4">
    <location>
        <begin position="203"/>
        <end position="272"/>
    </location>
</feature>
<feature type="compositionally biased region" description="Low complexity" evidence="2">
    <location>
        <begin position="19"/>
        <end position="35"/>
    </location>
</feature>
<gene>
    <name evidence="5" type="ORF">WICMUC_004391</name>
</gene>